<proteinExistence type="predicted"/>
<name>A0A4V3Z0A5_AERVE</name>
<feature type="transmembrane region" description="Helical" evidence="1">
    <location>
        <begin position="24"/>
        <end position="48"/>
    </location>
</feature>
<dbReference type="AlphaFoldDB" id="A0A4V3Z0A5"/>
<evidence type="ECO:0000313" key="3">
    <source>
        <dbReference type="Proteomes" id="UP000309618"/>
    </source>
</evidence>
<keyword evidence="1" id="KW-0812">Transmembrane</keyword>
<evidence type="ECO:0000313" key="2">
    <source>
        <dbReference type="EMBL" id="THJ46252.1"/>
    </source>
</evidence>
<dbReference type="EMBL" id="SSUX01000004">
    <property type="protein sequence ID" value="THJ46252.1"/>
    <property type="molecule type" value="Genomic_DNA"/>
</dbReference>
<keyword evidence="1" id="KW-0472">Membrane</keyword>
<accession>A0A4V3Z0A5</accession>
<organism evidence="2 3">
    <name type="scientific">Aeromonas veronii</name>
    <dbReference type="NCBI Taxonomy" id="654"/>
    <lineage>
        <taxon>Bacteria</taxon>
        <taxon>Pseudomonadati</taxon>
        <taxon>Pseudomonadota</taxon>
        <taxon>Gammaproteobacteria</taxon>
        <taxon>Aeromonadales</taxon>
        <taxon>Aeromonadaceae</taxon>
        <taxon>Aeromonas</taxon>
    </lineage>
</organism>
<sequence>MSPEEINLVTESIKAIGSKGSNEWIPVIAALGGAVLGSLSSIITSSIIERKKEKMFSLQITRSLITEISALLNLMETRGFLDSINNAIAHLKENPDDTYILASDIPPHYSRVYQENCKHLGVVDHETSKQIINFHHLVDAIVQDVKMDGTFSKSPTIEAYVEAHKILTLAIRIGRNLETKKINC</sequence>
<comment type="caution">
    <text evidence="2">The sequence shown here is derived from an EMBL/GenBank/DDBJ whole genome shotgun (WGS) entry which is preliminary data.</text>
</comment>
<keyword evidence="1" id="KW-1133">Transmembrane helix</keyword>
<protein>
    <submittedName>
        <fullName evidence="2">Uncharacterized protein</fullName>
    </submittedName>
</protein>
<reference evidence="2 3" key="1">
    <citation type="submission" date="2019-04" db="EMBL/GenBank/DDBJ databases">
        <title>Comparative genomics of Aeromonas veronii strains pathogenic to fish.</title>
        <authorList>
            <person name="Cascarano M.C."/>
            <person name="Smyrli M."/>
            <person name="Katharios P."/>
        </authorList>
    </citation>
    <scope>NUCLEOTIDE SEQUENCE [LARGE SCALE GENOMIC DNA]</scope>
    <source>
        <strain evidence="2 3">XU1</strain>
    </source>
</reference>
<dbReference type="Proteomes" id="UP000309618">
    <property type="component" value="Unassembled WGS sequence"/>
</dbReference>
<gene>
    <name evidence="2" type="ORF">E8Q35_08225</name>
</gene>
<dbReference type="RefSeq" id="WP_136501583.1">
    <property type="nucleotide sequence ID" value="NZ_JAAKMG010000001.1"/>
</dbReference>
<evidence type="ECO:0000256" key="1">
    <source>
        <dbReference type="SAM" id="Phobius"/>
    </source>
</evidence>